<dbReference type="Pfam" id="PF01544">
    <property type="entry name" value="CorA"/>
    <property type="match status" value="1"/>
</dbReference>
<comment type="caution">
    <text evidence="2">The sequence shown here is derived from an EMBL/GenBank/DDBJ whole genome shotgun (WGS) entry which is preliminary data.</text>
</comment>
<sequence>MANSVQKEYPFDQDSYIAAFDDGQLAKQELKAGVPSWRSEGYAEDSSVEVLDHDHGVGKARRCNDSDLDQVLAEPPPQLRFILLLPTVHERIAQELSQRTVAADLFRMNEMYDDKTVDPADPEDSATWNGSRLNISRDALLKIMTRYDIAPGTCSHIRGQEQIFGSRTTKNDKNVVTAVEFWYAIRARAYFREVDKDADLKMTIITKYDVATESTVVLLKYRSFNDLPVKLKCELISKLKELVHQKSTENITPSPFAVALMHFNCTAQWYRRAARDPRDSVRKEEEKSHELQKGSKNEINAINVRRLHLTMRNLDQDKLQLTQIIGTIKSLRSQHEAFYKYVKRVSAPEDRDWLYLRVDEELNRLDDQFNYQRSSIEDVCGRAQRLLDLLFNLSGQQNARWGEKVGKQAMHESANMRAVAIVSMLFLPGTFVSGILGTNLFSQEENKSGSDSDAGSTFRASSRWWLLLVTIIPLTALTFLGWSVWRSRTEAEIAFKITEEDKKTITLQNLERFNSRRKSSFATMGSSFANIKMPWTRQYRGGSDIELGNSYVT</sequence>
<dbReference type="AlphaFoldDB" id="A0A8H7J699"/>
<keyword evidence="3" id="KW-1185">Reference proteome</keyword>
<feature type="transmembrane region" description="Helical" evidence="1">
    <location>
        <begin position="462"/>
        <end position="485"/>
    </location>
</feature>
<dbReference type="GO" id="GO:0016020">
    <property type="term" value="C:membrane"/>
    <property type="evidence" value="ECO:0007669"/>
    <property type="project" value="InterPro"/>
</dbReference>
<evidence type="ECO:0000313" key="2">
    <source>
        <dbReference type="EMBL" id="KAF9697370.1"/>
    </source>
</evidence>
<feature type="transmembrane region" description="Helical" evidence="1">
    <location>
        <begin position="418"/>
        <end position="442"/>
    </location>
</feature>
<proteinExistence type="predicted"/>
<dbReference type="InterPro" id="IPR002523">
    <property type="entry name" value="MgTranspt_CorA/ZnTranspt_ZntB"/>
</dbReference>
<dbReference type="Gene3D" id="1.20.58.340">
    <property type="entry name" value="Magnesium transport protein CorA, transmembrane region"/>
    <property type="match status" value="1"/>
</dbReference>
<organism evidence="2 3">
    <name type="scientific">Ascochyta lentis</name>
    <dbReference type="NCBI Taxonomy" id="205686"/>
    <lineage>
        <taxon>Eukaryota</taxon>
        <taxon>Fungi</taxon>
        <taxon>Dikarya</taxon>
        <taxon>Ascomycota</taxon>
        <taxon>Pezizomycotina</taxon>
        <taxon>Dothideomycetes</taxon>
        <taxon>Pleosporomycetidae</taxon>
        <taxon>Pleosporales</taxon>
        <taxon>Pleosporineae</taxon>
        <taxon>Didymellaceae</taxon>
        <taxon>Ascochyta</taxon>
    </lineage>
</organism>
<evidence type="ECO:0000313" key="3">
    <source>
        <dbReference type="Proteomes" id="UP000651452"/>
    </source>
</evidence>
<reference evidence="2" key="1">
    <citation type="submission" date="2018-12" db="EMBL/GenBank/DDBJ databases">
        <authorList>
            <person name="Syme R.A."/>
            <person name="Farfan-Caceres L."/>
            <person name="Lichtenzveig J."/>
        </authorList>
    </citation>
    <scope>NUCLEOTIDE SEQUENCE</scope>
    <source>
        <strain evidence="2">Al4</strain>
    </source>
</reference>
<keyword evidence="1" id="KW-1133">Transmembrane helix</keyword>
<keyword evidence="1" id="KW-0472">Membrane</keyword>
<keyword evidence="1" id="KW-0812">Transmembrane</keyword>
<evidence type="ECO:0000256" key="1">
    <source>
        <dbReference type="SAM" id="Phobius"/>
    </source>
</evidence>
<dbReference type="EMBL" id="RZGK01000008">
    <property type="protein sequence ID" value="KAF9697370.1"/>
    <property type="molecule type" value="Genomic_DNA"/>
</dbReference>
<gene>
    <name evidence="2" type="ORF">EKO04_004838</name>
</gene>
<reference evidence="2" key="2">
    <citation type="submission" date="2020-09" db="EMBL/GenBank/DDBJ databases">
        <title>Reference genome assembly for Australian Ascochyta lentis isolate Al4.</title>
        <authorList>
            <person name="Lee R.C."/>
            <person name="Farfan-Caceres L.M."/>
            <person name="Debler J.W."/>
            <person name="Williams A.H."/>
            <person name="Henares B.M."/>
        </authorList>
    </citation>
    <scope>NUCLEOTIDE SEQUENCE</scope>
    <source>
        <strain evidence="2">Al4</strain>
    </source>
</reference>
<dbReference type="Proteomes" id="UP000651452">
    <property type="component" value="Unassembled WGS sequence"/>
</dbReference>
<accession>A0A8H7J699</accession>
<protein>
    <submittedName>
        <fullName evidence="2">Uncharacterized protein</fullName>
    </submittedName>
</protein>
<dbReference type="GO" id="GO:0046873">
    <property type="term" value="F:metal ion transmembrane transporter activity"/>
    <property type="evidence" value="ECO:0007669"/>
    <property type="project" value="InterPro"/>
</dbReference>
<dbReference type="OrthoDB" id="2830640at2759"/>
<name>A0A8H7J699_9PLEO</name>